<feature type="transmembrane region" description="Helical" evidence="1">
    <location>
        <begin position="103"/>
        <end position="124"/>
    </location>
</feature>
<evidence type="ECO:0008006" key="4">
    <source>
        <dbReference type="Google" id="ProtNLM"/>
    </source>
</evidence>
<keyword evidence="1" id="KW-0812">Transmembrane</keyword>
<organism evidence="2 3">
    <name type="scientific">Streptomyces paludis</name>
    <dbReference type="NCBI Taxonomy" id="2282738"/>
    <lineage>
        <taxon>Bacteria</taxon>
        <taxon>Bacillati</taxon>
        <taxon>Actinomycetota</taxon>
        <taxon>Actinomycetes</taxon>
        <taxon>Kitasatosporales</taxon>
        <taxon>Streptomycetaceae</taxon>
        <taxon>Streptomyces</taxon>
    </lineage>
</organism>
<accession>A0A345HP07</accession>
<keyword evidence="1" id="KW-0472">Membrane</keyword>
<keyword evidence="1" id="KW-1133">Transmembrane helix</keyword>
<dbReference type="AlphaFoldDB" id="A0A345HP07"/>
<name>A0A345HP07_9ACTN</name>
<sequence length="226" mass="22926">MNEFIGAALGFPAVLFGAALLVVIAFWLLVLAGAAEHDAFNSSMDTGTGADSAGGTGSTGGAGLGGVPVTIPVSLLIAIAWFTTLAGSVLVRRQVEPGTGRTLWSAAVLVAGALIAWGVTRLLVRRLRDLVPEQAPPSRLDFIGLTCTIRTGSVSADFGQAEVAAADGSTALVQVRQAETAHEAGTAGTAGALVSGSTGLLYAFDVEGEFFWVAPYDPALDPRNAA</sequence>
<gene>
    <name evidence="2" type="ORF">DVK44_12730</name>
</gene>
<feature type="transmembrane region" description="Helical" evidence="1">
    <location>
        <begin position="7"/>
        <end position="35"/>
    </location>
</feature>
<dbReference type="EMBL" id="CP031194">
    <property type="protein sequence ID" value="AXG78431.1"/>
    <property type="molecule type" value="Genomic_DNA"/>
</dbReference>
<dbReference type="Proteomes" id="UP000253868">
    <property type="component" value="Chromosome"/>
</dbReference>
<dbReference type="KEGG" id="spad:DVK44_12730"/>
<evidence type="ECO:0000313" key="2">
    <source>
        <dbReference type="EMBL" id="AXG78431.1"/>
    </source>
</evidence>
<feature type="transmembrane region" description="Helical" evidence="1">
    <location>
        <begin position="69"/>
        <end position="91"/>
    </location>
</feature>
<dbReference type="RefSeq" id="WP_114659776.1">
    <property type="nucleotide sequence ID" value="NZ_CP031194.1"/>
</dbReference>
<evidence type="ECO:0000256" key="1">
    <source>
        <dbReference type="SAM" id="Phobius"/>
    </source>
</evidence>
<proteinExistence type="predicted"/>
<dbReference type="OrthoDB" id="3388214at2"/>
<reference evidence="3" key="1">
    <citation type="submission" date="2018-07" db="EMBL/GenBank/DDBJ databases">
        <authorList>
            <person name="Zhao J."/>
        </authorList>
    </citation>
    <scope>NUCLEOTIDE SEQUENCE [LARGE SCALE GENOMIC DNA]</scope>
    <source>
        <strain evidence="3">GSSD-12</strain>
    </source>
</reference>
<keyword evidence="3" id="KW-1185">Reference proteome</keyword>
<protein>
    <recommendedName>
        <fullName evidence="4">DUF1449 family protein</fullName>
    </recommendedName>
</protein>
<evidence type="ECO:0000313" key="3">
    <source>
        <dbReference type="Proteomes" id="UP000253868"/>
    </source>
</evidence>